<name>A0ABP9SNM3_9MICC</name>
<keyword evidence="6" id="KW-1185">Reference proteome</keyword>
<dbReference type="GO" id="GO:0003677">
    <property type="term" value="F:DNA binding"/>
    <property type="evidence" value="ECO:0007669"/>
    <property type="project" value="UniProtKB-KW"/>
</dbReference>
<dbReference type="Gene3D" id="3.40.50.2300">
    <property type="match status" value="2"/>
</dbReference>
<evidence type="ECO:0000256" key="2">
    <source>
        <dbReference type="ARBA" id="ARBA00023125"/>
    </source>
</evidence>
<dbReference type="SUPFAM" id="SSF53822">
    <property type="entry name" value="Periplasmic binding protein-like I"/>
    <property type="match status" value="1"/>
</dbReference>
<gene>
    <name evidence="5" type="ORF">GCM10023346_35250</name>
</gene>
<organism evidence="5 6">
    <name type="scientific">Arthrobacter gyeryongensis</name>
    <dbReference type="NCBI Taxonomy" id="1650592"/>
    <lineage>
        <taxon>Bacteria</taxon>
        <taxon>Bacillati</taxon>
        <taxon>Actinomycetota</taxon>
        <taxon>Actinomycetes</taxon>
        <taxon>Micrococcales</taxon>
        <taxon>Micrococcaceae</taxon>
        <taxon>Arthrobacter</taxon>
    </lineage>
</organism>
<dbReference type="Proteomes" id="UP001500200">
    <property type="component" value="Unassembled WGS sequence"/>
</dbReference>
<evidence type="ECO:0000313" key="5">
    <source>
        <dbReference type="EMBL" id="GAA5198326.1"/>
    </source>
</evidence>
<dbReference type="RefSeq" id="WP_345451211.1">
    <property type="nucleotide sequence ID" value="NZ_BAABKK010000025.1"/>
</dbReference>
<accession>A0ABP9SNM3</accession>
<dbReference type="SUPFAM" id="SSF47413">
    <property type="entry name" value="lambda repressor-like DNA-binding domains"/>
    <property type="match status" value="1"/>
</dbReference>
<dbReference type="PANTHER" id="PTHR30146:SF109">
    <property type="entry name" value="HTH-TYPE TRANSCRIPTIONAL REGULATOR GALS"/>
    <property type="match status" value="1"/>
</dbReference>
<sequence>MAKKPTIYDVAERAAVSIATVSLSFTQPHRVRESTRTLVMEAAHKLGYLPSASARGLARGKTGAIGLFSYDYFNRAGAGAARVHGDADALLPRDLFSDDANGEFRLFPLYHDEVQRGVEMECRRRGFVLMVGEGGGGRSEADINDIAGRVDGLAVFPNTFPVEVLRRIAERIPVVELADPPEETGLNRVSVENTEGMRVLTNHLIQHHGHRAITFVGPSGSPDREQRFAGYLLAMAEAGLDTQTLPAPGRDANGTLGSGVDLAADSDATIHRLSSGAALPDALVCSVDAEALLYLDALERAGVEVPGQIAVTGFDGLAAGRVNRPTLTTVRQPMIALGRAAASILIHQIANPGSEPVAKELPVELVVRESCGCG</sequence>
<keyword evidence="2 5" id="KW-0238">DNA-binding</keyword>
<evidence type="ECO:0000259" key="4">
    <source>
        <dbReference type="PROSITE" id="PS50932"/>
    </source>
</evidence>
<dbReference type="InterPro" id="IPR010982">
    <property type="entry name" value="Lambda_DNA-bd_dom_sf"/>
</dbReference>
<dbReference type="InterPro" id="IPR028082">
    <property type="entry name" value="Peripla_BP_I"/>
</dbReference>
<dbReference type="Pfam" id="PF13377">
    <property type="entry name" value="Peripla_BP_3"/>
    <property type="match status" value="1"/>
</dbReference>
<dbReference type="PANTHER" id="PTHR30146">
    <property type="entry name" value="LACI-RELATED TRANSCRIPTIONAL REPRESSOR"/>
    <property type="match status" value="1"/>
</dbReference>
<dbReference type="EMBL" id="BAABKK010000025">
    <property type="protein sequence ID" value="GAA5198326.1"/>
    <property type="molecule type" value="Genomic_DNA"/>
</dbReference>
<dbReference type="SMART" id="SM00354">
    <property type="entry name" value="HTH_LACI"/>
    <property type="match status" value="1"/>
</dbReference>
<evidence type="ECO:0000313" key="6">
    <source>
        <dbReference type="Proteomes" id="UP001500200"/>
    </source>
</evidence>
<reference evidence="6" key="1">
    <citation type="journal article" date="2019" name="Int. J. Syst. Evol. Microbiol.">
        <title>The Global Catalogue of Microorganisms (GCM) 10K type strain sequencing project: providing services to taxonomists for standard genome sequencing and annotation.</title>
        <authorList>
            <consortium name="The Broad Institute Genomics Platform"/>
            <consortium name="The Broad Institute Genome Sequencing Center for Infectious Disease"/>
            <person name="Wu L."/>
            <person name="Ma J."/>
        </authorList>
    </citation>
    <scope>NUCLEOTIDE SEQUENCE [LARGE SCALE GENOMIC DNA]</scope>
    <source>
        <strain evidence="6">JCM 18514</strain>
    </source>
</reference>
<keyword evidence="1" id="KW-0805">Transcription regulation</keyword>
<feature type="domain" description="HTH lacI-type" evidence="4">
    <location>
        <begin position="5"/>
        <end position="59"/>
    </location>
</feature>
<dbReference type="InterPro" id="IPR000843">
    <property type="entry name" value="HTH_LacI"/>
</dbReference>
<keyword evidence="3" id="KW-0804">Transcription</keyword>
<dbReference type="Gene3D" id="1.10.260.40">
    <property type="entry name" value="lambda repressor-like DNA-binding domains"/>
    <property type="match status" value="1"/>
</dbReference>
<dbReference type="InterPro" id="IPR046335">
    <property type="entry name" value="LacI/GalR-like_sensor"/>
</dbReference>
<evidence type="ECO:0000256" key="1">
    <source>
        <dbReference type="ARBA" id="ARBA00023015"/>
    </source>
</evidence>
<dbReference type="CDD" id="cd01392">
    <property type="entry name" value="HTH_LacI"/>
    <property type="match status" value="1"/>
</dbReference>
<dbReference type="Pfam" id="PF00356">
    <property type="entry name" value="LacI"/>
    <property type="match status" value="1"/>
</dbReference>
<proteinExistence type="predicted"/>
<protein>
    <submittedName>
        <fullName evidence="5">LacI family DNA-binding transcriptional regulator</fullName>
    </submittedName>
</protein>
<comment type="caution">
    <text evidence="5">The sequence shown here is derived from an EMBL/GenBank/DDBJ whole genome shotgun (WGS) entry which is preliminary data.</text>
</comment>
<evidence type="ECO:0000256" key="3">
    <source>
        <dbReference type="ARBA" id="ARBA00023163"/>
    </source>
</evidence>
<dbReference type="PROSITE" id="PS50932">
    <property type="entry name" value="HTH_LACI_2"/>
    <property type="match status" value="1"/>
</dbReference>